<organism evidence="1 2">
    <name type="scientific">Neotoma lepida</name>
    <name type="common">Desert woodrat</name>
    <dbReference type="NCBI Taxonomy" id="56216"/>
    <lineage>
        <taxon>Eukaryota</taxon>
        <taxon>Metazoa</taxon>
        <taxon>Chordata</taxon>
        <taxon>Craniata</taxon>
        <taxon>Vertebrata</taxon>
        <taxon>Euteleostomi</taxon>
        <taxon>Mammalia</taxon>
        <taxon>Eutheria</taxon>
        <taxon>Euarchontoglires</taxon>
        <taxon>Glires</taxon>
        <taxon>Rodentia</taxon>
        <taxon>Myomorpha</taxon>
        <taxon>Muroidea</taxon>
        <taxon>Cricetidae</taxon>
        <taxon>Neotominae</taxon>
        <taxon>Neotoma</taxon>
    </lineage>
</organism>
<name>A0A1A6GEB3_NEOLE</name>
<gene>
    <name evidence="1" type="ORF">A6R68_06874</name>
</gene>
<proteinExistence type="predicted"/>
<keyword evidence="2" id="KW-1185">Reference proteome</keyword>
<dbReference type="Proteomes" id="UP000092124">
    <property type="component" value="Unassembled WGS sequence"/>
</dbReference>
<accession>A0A1A6GEB3</accession>
<evidence type="ECO:0000313" key="1">
    <source>
        <dbReference type="EMBL" id="OBS64578.1"/>
    </source>
</evidence>
<reference evidence="1 2" key="1">
    <citation type="submission" date="2016-06" db="EMBL/GenBank/DDBJ databases">
        <title>The Draft Genome Sequence and Annotation of the Desert Woodrat Neotoma lepida.</title>
        <authorList>
            <person name="Campbell M."/>
            <person name="Oakeson K.F."/>
            <person name="Yandell M."/>
            <person name="Halpert J.R."/>
            <person name="Dearing D."/>
        </authorList>
    </citation>
    <scope>NUCLEOTIDE SEQUENCE [LARGE SCALE GENOMIC DNA]</scope>
    <source>
        <strain evidence="1">417</strain>
        <tissue evidence="1">Liver</tissue>
    </source>
</reference>
<protein>
    <submittedName>
        <fullName evidence="1">Uncharacterized protein</fullName>
    </submittedName>
</protein>
<evidence type="ECO:0000313" key="2">
    <source>
        <dbReference type="Proteomes" id="UP000092124"/>
    </source>
</evidence>
<comment type="caution">
    <text evidence="1">The sequence shown here is derived from an EMBL/GenBank/DDBJ whole genome shotgun (WGS) entry which is preliminary data.</text>
</comment>
<dbReference type="EMBL" id="LZPO01097164">
    <property type="protein sequence ID" value="OBS64578.1"/>
    <property type="molecule type" value="Genomic_DNA"/>
</dbReference>
<sequence>MPDIVDGVLASDITWIMVRPGPPTRRKNDSLGGNAVNGLAWEQGLIAAVTAYRRILQFILR</sequence>
<dbReference type="AlphaFoldDB" id="A0A1A6GEB3"/>